<dbReference type="RefSeq" id="WP_044036599.1">
    <property type="nucleotide sequence ID" value="NZ_HG917868.1"/>
</dbReference>
<proteinExistence type="predicted"/>
<keyword evidence="2" id="KW-1185">Reference proteome</keyword>
<dbReference type="Proteomes" id="UP000019426">
    <property type="component" value="Chromosome M2/40_rep1"/>
</dbReference>
<dbReference type="InterPro" id="IPR036583">
    <property type="entry name" value="23S_rRNA_IVS_sf"/>
</dbReference>
<gene>
    <name evidence="1" type="ORF">CM240_0761</name>
</gene>
<dbReference type="KEGG" id="clt:CM240_0761"/>
<reference evidence="1 2" key="1">
    <citation type="submission" date="2013-11" db="EMBL/GenBank/DDBJ databases">
        <title>Complete genome sequence of Clostridum sp. M2/40.</title>
        <authorList>
            <person name="Wibberg D."/>
            <person name="Puehler A."/>
            <person name="Schlueter A."/>
        </authorList>
    </citation>
    <scope>NUCLEOTIDE SEQUENCE [LARGE SCALE GENOMIC DNA]</scope>
    <source>
        <strain evidence="2">M2/40</strain>
    </source>
</reference>
<dbReference type="AlphaFoldDB" id="W6RTK2"/>
<dbReference type="HOGENOM" id="CLU_2045580_0_0_9"/>
<dbReference type="PATRIC" id="fig|1216932.3.peg.747"/>
<name>W6RTK2_9CLOT</name>
<organism evidence="1 2">
    <name type="scientific">Clostridium bornimense</name>
    <dbReference type="NCBI Taxonomy" id="1216932"/>
    <lineage>
        <taxon>Bacteria</taxon>
        <taxon>Bacillati</taxon>
        <taxon>Bacillota</taxon>
        <taxon>Clostridia</taxon>
        <taxon>Eubacteriales</taxon>
        <taxon>Clostridiaceae</taxon>
        <taxon>Clostridium</taxon>
    </lineage>
</organism>
<dbReference type="Gene3D" id="1.20.1440.60">
    <property type="entry name" value="23S rRNA-intervening sequence"/>
    <property type="match status" value="1"/>
</dbReference>
<sequence>MIIINIIKKNFLSFAIMAKELCHNLTKENRATVFVAELKKTLNKFCLILDNLDTKNKTTSELDILQEALKEITKSQYLIEIMTYTEYIDKSNGLLLLSKANNLSQSINDYLYPVKKSATN</sequence>
<evidence type="ECO:0000313" key="1">
    <source>
        <dbReference type="EMBL" id="CDM67926.1"/>
    </source>
</evidence>
<evidence type="ECO:0000313" key="2">
    <source>
        <dbReference type="Proteomes" id="UP000019426"/>
    </source>
</evidence>
<accession>W6RTK2</accession>
<protein>
    <submittedName>
        <fullName evidence="1">Uncharacterized protein</fullName>
    </submittedName>
</protein>
<dbReference type="EMBL" id="HG917868">
    <property type="protein sequence ID" value="CDM67926.1"/>
    <property type="molecule type" value="Genomic_DNA"/>
</dbReference>